<sequence length="111" mass="12977">MNINLARLKEGLPEQKEYLLTYTTGLFQVIDCAHNCYNSADVDWSSFTSNDVKVALEMAMDYLDYDSIYPEDYDIPPNEGNAIHEYLLNVEIIYQIRNAKPEKMYQDLTFF</sequence>
<geneLocation type="plasmid" evidence="1 2">
    <name>unnamed1</name>
</geneLocation>
<evidence type="ECO:0000313" key="1">
    <source>
        <dbReference type="EMBL" id="QQZ64480.1"/>
    </source>
</evidence>
<dbReference type="RefSeq" id="WP_039835567.1">
    <property type="nucleotide sequence ID" value="NZ_CP068596.1"/>
</dbReference>
<dbReference type="AlphaFoldDB" id="A0A974SHB6"/>
<dbReference type="EMBL" id="CP068596">
    <property type="protein sequence ID" value="QQZ64480.1"/>
    <property type="molecule type" value="Genomic_DNA"/>
</dbReference>
<keyword evidence="2" id="KW-1185">Reference proteome</keyword>
<accession>A0A974SHB6</accession>
<proteinExistence type="predicted"/>
<gene>
    <name evidence="1" type="ORF">JI735_34130</name>
</gene>
<keyword evidence="1" id="KW-0614">Plasmid</keyword>
<evidence type="ECO:0000313" key="2">
    <source>
        <dbReference type="Proteomes" id="UP000595841"/>
    </source>
</evidence>
<dbReference type="Proteomes" id="UP000595841">
    <property type="component" value="Plasmid unnamed1"/>
</dbReference>
<organism evidence="1 2">
    <name type="scientific">Paenibacillus sonchi</name>
    <dbReference type="NCBI Taxonomy" id="373687"/>
    <lineage>
        <taxon>Bacteria</taxon>
        <taxon>Bacillati</taxon>
        <taxon>Bacillota</taxon>
        <taxon>Bacilli</taxon>
        <taxon>Bacillales</taxon>
        <taxon>Paenibacillaceae</taxon>
        <taxon>Paenibacillus</taxon>
        <taxon>Paenibacillus sonchi group</taxon>
    </lineage>
</organism>
<name>A0A974SHB6_9BACL</name>
<protein>
    <submittedName>
        <fullName evidence="1">Uncharacterized protein</fullName>
    </submittedName>
</protein>
<reference evidence="1 2" key="1">
    <citation type="submission" date="2021-01" db="EMBL/GenBank/DDBJ databases">
        <title>Whole genome sequence of Paenibacillus sonchi LMG 24727 for comparative genomics.</title>
        <authorList>
            <person name="Lee G."/>
            <person name="Kim M.-J."/>
            <person name="Lim K."/>
            <person name="Shin J.-H."/>
        </authorList>
    </citation>
    <scope>NUCLEOTIDE SEQUENCE [LARGE SCALE GENOMIC DNA]</scope>
    <source>
        <strain evidence="1 2">LMG 24727</strain>
        <plasmid evidence="1 2">unnamed1</plasmid>
    </source>
</reference>
<dbReference type="KEGG" id="pson:JI735_34130"/>